<reference evidence="1" key="1">
    <citation type="submission" date="2023-03" db="UniProtKB">
        <authorList>
            <consortium name="EnsemblPlants"/>
        </authorList>
    </citation>
    <scope>IDENTIFICATION</scope>
</reference>
<evidence type="ECO:0000313" key="1">
    <source>
        <dbReference type="EnsemblPlants" id="MELO3C029016.2.1"/>
    </source>
</evidence>
<accession>A0A9I9E5C9</accession>
<protein>
    <submittedName>
        <fullName evidence="1">Uncharacterized protein</fullName>
    </submittedName>
</protein>
<dbReference type="AlphaFoldDB" id="A0A9I9E5C9"/>
<name>A0A9I9E5C9_CUCME</name>
<dbReference type="Gramene" id="MELO3C029016.2.1">
    <property type="protein sequence ID" value="MELO3C029016.2.1"/>
    <property type="gene ID" value="MELO3C029016.2"/>
</dbReference>
<proteinExistence type="predicted"/>
<organism evidence="1">
    <name type="scientific">Cucumis melo</name>
    <name type="common">Muskmelon</name>
    <dbReference type="NCBI Taxonomy" id="3656"/>
    <lineage>
        <taxon>Eukaryota</taxon>
        <taxon>Viridiplantae</taxon>
        <taxon>Streptophyta</taxon>
        <taxon>Embryophyta</taxon>
        <taxon>Tracheophyta</taxon>
        <taxon>Spermatophyta</taxon>
        <taxon>Magnoliopsida</taxon>
        <taxon>eudicotyledons</taxon>
        <taxon>Gunneridae</taxon>
        <taxon>Pentapetalae</taxon>
        <taxon>rosids</taxon>
        <taxon>fabids</taxon>
        <taxon>Cucurbitales</taxon>
        <taxon>Cucurbitaceae</taxon>
        <taxon>Benincaseae</taxon>
        <taxon>Cucumis</taxon>
    </lineage>
</organism>
<sequence>MPILKGSDLRGAQHAKILAMLYAIDVEGLILGRGFCILFDKTKWVYLAWWLGVCSFKAKYLPDPSVGFIRNFRLLIVGESRKHKK</sequence>
<dbReference type="EnsemblPlants" id="MELO3C029016.2.1">
    <property type="protein sequence ID" value="MELO3C029016.2.1"/>
    <property type="gene ID" value="MELO3C029016.2"/>
</dbReference>